<keyword evidence="3" id="KW-1185">Reference proteome</keyword>
<dbReference type="Gene3D" id="1.20.120.1020">
    <property type="entry name" value="Prion-inhibition and propagation, HeLo domain"/>
    <property type="match status" value="1"/>
</dbReference>
<comment type="caution">
    <text evidence="2">The sequence shown here is derived from an EMBL/GenBank/DDBJ whole genome shotgun (WGS) entry which is preliminary data.</text>
</comment>
<dbReference type="Gene3D" id="1.10.510.10">
    <property type="entry name" value="Transferase(Phosphotransferase) domain 1"/>
    <property type="match status" value="1"/>
</dbReference>
<accession>A0A4Q4SHX0</accession>
<dbReference type="Proteomes" id="UP000293823">
    <property type="component" value="Unassembled WGS sequence"/>
</dbReference>
<organism evidence="2 3">
    <name type="scientific">Alternaria arborescens</name>
    <dbReference type="NCBI Taxonomy" id="156630"/>
    <lineage>
        <taxon>Eukaryota</taxon>
        <taxon>Fungi</taxon>
        <taxon>Dikarya</taxon>
        <taxon>Ascomycota</taxon>
        <taxon>Pezizomycotina</taxon>
        <taxon>Dothideomycetes</taxon>
        <taxon>Pleosporomycetidae</taxon>
        <taxon>Pleosporales</taxon>
        <taxon>Pleosporineae</taxon>
        <taxon>Pleosporaceae</taxon>
        <taxon>Alternaria</taxon>
        <taxon>Alternaria sect. Alternaria</taxon>
    </lineage>
</organism>
<dbReference type="AlphaFoldDB" id="A0A4Q4SHX0"/>
<dbReference type="GO" id="GO:0004672">
    <property type="term" value="F:protein kinase activity"/>
    <property type="evidence" value="ECO:0007669"/>
    <property type="project" value="InterPro"/>
</dbReference>
<dbReference type="SUPFAM" id="SSF56112">
    <property type="entry name" value="Protein kinase-like (PK-like)"/>
    <property type="match status" value="1"/>
</dbReference>
<dbReference type="OrthoDB" id="1911848at2759"/>
<dbReference type="InterPro" id="IPR011009">
    <property type="entry name" value="Kinase-like_dom_sf"/>
</dbReference>
<gene>
    <name evidence="2" type="ORF">AA0113_g3410</name>
</gene>
<evidence type="ECO:0000313" key="2">
    <source>
        <dbReference type="EMBL" id="RYO70225.1"/>
    </source>
</evidence>
<dbReference type="Pfam" id="PF14479">
    <property type="entry name" value="HeLo"/>
    <property type="match status" value="1"/>
</dbReference>
<dbReference type="InterPro" id="IPR038305">
    <property type="entry name" value="HeLo_sf"/>
</dbReference>
<dbReference type="GO" id="GO:0005524">
    <property type="term" value="F:ATP binding"/>
    <property type="evidence" value="ECO:0007669"/>
    <property type="project" value="InterPro"/>
</dbReference>
<evidence type="ECO:0000313" key="3">
    <source>
        <dbReference type="Proteomes" id="UP000293823"/>
    </source>
</evidence>
<protein>
    <recommendedName>
        <fullName evidence="1">Protein kinase domain-containing protein</fullName>
    </recommendedName>
</protein>
<dbReference type="PROSITE" id="PS50011">
    <property type="entry name" value="PROTEIN_KINASE_DOM"/>
    <property type="match status" value="1"/>
</dbReference>
<dbReference type="PANTHER" id="PTHR37542">
    <property type="entry name" value="HELO DOMAIN-CONTAINING PROTEIN-RELATED"/>
    <property type="match status" value="1"/>
</dbReference>
<reference evidence="3" key="1">
    <citation type="journal article" date="2019" name="bioRxiv">
        <title>Genomics, evolutionary history and diagnostics of the Alternaria alternata species group including apple and Asian pear pathotypes.</title>
        <authorList>
            <person name="Armitage A.D."/>
            <person name="Cockerton H.M."/>
            <person name="Sreenivasaprasad S."/>
            <person name="Woodhall J.W."/>
            <person name="Lane C.R."/>
            <person name="Harrison R.J."/>
            <person name="Clarkson J.P."/>
        </authorList>
    </citation>
    <scope>NUCLEOTIDE SEQUENCE [LARGE SCALE GENOMIC DNA]</scope>
    <source>
        <strain evidence="3">RGR 97.0016</strain>
    </source>
</reference>
<dbReference type="InterPro" id="IPR029498">
    <property type="entry name" value="HeLo_dom"/>
</dbReference>
<evidence type="ECO:0000259" key="1">
    <source>
        <dbReference type="PROSITE" id="PS50011"/>
    </source>
</evidence>
<dbReference type="EMBL" id="PEJP01000011">
    <property type="protein sequence ID" value="RYO70225.1"/>
    <property type="molecule type" value="Genomic_DNA"/>
</dbReference>
<dbReference type="Pfam" id="PF24476">
    <property type="entry name" value="DUF7580"/>
    <property type="match status" value="1"/>
</dbReference>
<sequence length="624" mass="70821">MELAVAGAAVGGVSLLFQVLDGAKKGFDTIIAAVGMPESCIKYRELLIVEYNTLISWASAVGVIDDDTGEKIAVSLGADPLEMLAHVSRIEKLLLGFLELNARWSELHPNEGISAVDREAARREASKEDISIRVSGLMLGYEKTKEKENRMRLAKKKISAFGSAMAELAKHPKRLRWVLWDEDVFKSLLEELHIHTERLNDLLDAHRSEKQLRILSQMHLEMVQDRKGTQELQRVLEATTLMAEYATKPKCAEEVCRSANDVLRDMVRLKYLNVPVEQLDEDEIQKSHFDISDDLRIIGDANSEGRTLANLKVGEIEKAIWIEWKPYKMDFLEDNDDVREIHPATRKRTAALARMLHIQKPDSFSTPHCLGFFDDRKRKKSKQRFGWMFEMPEPNAATKGIVSLFDLMEDSATTRPSLNVRVALASNLACTLFYMHAVDWLHKAIRSDNVVFASNGDQTNLNKPVLSGFEYSRPDGESNTSERAEPIAVRDLYRWPEIQGLDVTDQRSRKTYDMYALGLVLLEIAYWQPLYKILELKRETIGFKAAKSVRHDLLNSKTSPLKNLQNLVGDRYYNVVHKCIVAHEDDGSAFGVREDEDQTKSTVGLKLHEAFLKEVVEVLQGIRA</sequence>
<name>A0A4Q4SHX0_9PLEO</name>
<feature type="domain" description="Protein kinase" evidence="1">
    <location>
        <begin position="302"/>
        <end position="611"/>
    </location>
</feature>
<proteinExistence type="predicted"/>
<dbReference type="InterPro" id="IPR000719">
    <property type="entry name" value="Prot_kinase_dom"/>
</dbReference>
<dbReference type="InterPro" id="IPR056002">
    <property type="entry name" value="DUF7580"/>
</dbReference>
<dbReference type="PANTHER" id="PTHR37542:SF1">
    <property type="entry name" value="PRION-INHIBITION AND PROPAGATION HELO DOMAIN-CONTAINING PROTEIN"/>
    <property type="match status" value="1"/>
</dbReference>